<dbReference type="SMART" id="SM00066">
    <property type="entry name" value="GAL4"/>
    <property type="match status" value="1"/>
</dbReference>
<dbReference type="GO" id="GO:0008270">
    <property type="term" value="F:zinc ion binding"/>
    <property type="evidence" value="ECO:0007669"/>
    <property type="project" value="InterPro"/>
</dbReference>
<evidence type="ECO:0000259" key="7">
    <source>
        <dbReference type="PROSITE" id="PS50048"/>
    </source>
</evidence>
<feature type="region of interest" description="Disordered" evidence="6">
    <location>
        <begin position="120"/>
        <end position="150"/>
    </location>
</feature>
<dbReference type="Pfam" id="PF00172">
    <property type="entry name" value="Zn_clus"/>
    <property type="match status" value="1"/>
</dbReference>
<proteinExistence type="predicted"/>
<gene>
    <name evidence="8" type="ORF">GOMPHAMPRED_000255</name>
</gene>
<evidence type="ECO:0000256" key="3">
    <source>
        <dbReference type="ARBA" id="ARBA00023015"/>
    </source>
</evidence>
<evidence type="ECO:0000256" key="2">
    <source>
        <dbReference type="ARBA" id="ARBA00022723"/>
    </source>
</evidence>
<evidence type="ECO:0000256" key="4">
    <source>
        <dbReference type="ARBA" id="ARBA00023163"/>
    </source>
</evidence>
<dbReference type="SUPFAM" id="SSF57701">
    <property type="entry name" value="Zn2/Cys6 DNA-binding domain"/>
    <property type="match status" value="1"/>
</dbReference>
<protein>
    <recommendedName>
        <fullName evidence="7">Zn(2)-C6 fungal-type domain-containing protein</fullName>
    </recommendedName>
</protein>
<sequence>MDPNPVISRILEPRPTTNSVSPAPGSESALNDALASSLRVSDVAVSTIPATVTPQTILQPKPAGNIGAPAANSTPRLRSSIACTRCRKSKIKCTNAGAGTTCEACAHSGRECVYPVPGTSGVKRDGEGDDSDRVKRSRIRKPDPVQGGSKVVFAPNYASPDHARVRFGSENDYSQTATKSSVLQPCTLSETTWSEVFQLFQLHYGTELSFLHSPTFQPQLTDSSTADQISLQLLQLGILTLTARHHDGLVRQWSSQTTNGSPSPYKVPGAVSEHFAETLKSLLLNGDKTPASCLEQPSLAKIQAFLMLSLYEWSARRGLPAWMYLGVAIRMAQAMELLSEDLDNLDTISTPLAGSLHSSIFRVVSTSRQDLESSEAFVQEEMTRRTVWSCFLLDRYLSHGISRPITLGSDKIHVQMPCGEKAWTFGERVCTPFFNGACSQHRDRTKRKLEYLRKKDDEKGPIDPRVTYAEVENLTNRIICEHGQDEGLISRYIKLVDIWGAIAQWSYEGGKSSGTYAPWDDRSRYRILGGDLQKFMEQMPRSYRFTKANSQAHLTQHTWPSYTLLHTLYSICRLVLLREFLPFTPTKIDSPAHLDTIEIREFSLYNQKWYSTTLADLFKVAHDFLELVQTCKTKSSLPAGPMMGFGVYLVSLIGVYSLHFPQMDAKGLVFGKDMDPLFVSERQNRVIETVQILANMRSHLPMAEYCFSTLHRAHRFYQQLNTQKPSYQPSSGAHPSDHTSPSMEPARRSDALRNLDTVFQELGLVKDENVVFVLPKEESLQVMNGMVERAPSPQQQQHVWKPVNSPQATSRYIDPLDRPAPKLGPQPHAKWYQARGDPPPRKTSPAYDQALTYTTTSPPNTLPPLNAATAGLHSYPPTPPSMPSMKPTQTQMLLSFSGEDLVVFLDAKDDKELATIRAGFEAHKKADIIRSAWLGLLWQWS</sequence>
<reference evidence="8" key="1">
    <citation type="submission" date="2021-03" db="EMBL/GenBank/DDBJ databases">
        <authorList>
            <person name="Tagirdzhanova G."/>
        </authorList>
    </citation>
    <scope>NUCLEOTIDE SEQUENCE</scope>
</reference>
<dbReference type="InterPro" id="IPR007219">
    <property type="entry name" value="XnlR_reg_dom"/>
</dbReference>
<feature type="domain" description="Zn(2)-C6 fungal-type" evidence="7">
    <location>
        <begin position="82"/>
        <end position="114"/>
    </location>
</feature>
<evidence type="ECO:0000256" key="1">
    <source>
        <dbReference type="ARBA" id="ARBA00004123"/>
    </source>
</evidence>
<dbReference type="Pfam" id="PF04082">
    <property type="entry name" value="Fungal_trans"/>
    <property type="match status" value="1"/>
</dbReference>
<dbReference type="OrthoDB" id="5370478at2759"/>
<evidence type="ECO:0000256" key="6">
    <source>
        <dbReference type="SAM" id="MobiDB-lite"/>
    </source>
</evidence>
<feature type="region of interest" description="Disordered" evidence="6">
    <location>
        <begin position="1"/>
        <end position="28"/>
    </location>
</feature>
<name>A0A8H3EBH7_9LECA</name>
<evidence type="ECO:0000313" key="8">
    <source>
        <dbReference type="EMBL" id="CAF9903439.1"/>
    </source>
</evidence>
<evidence type="ECO:0000313" key="9">
    <source>
        <dbReference type="Proteomes" id="UP000664169"/>
    </source>
</evidence>
<dbReference type="Gene3D" id="4.10.240.10">
    <property type="entry name" value="Zn(2)-C6 fungal-type DNA-binding domain"/>
    <property type="match status" value="1"/>
</dbReference>
<dbReference type="GO" id="GO:0005634">
    <property type="term" value="C:nucleus"/>
    <property type="evidence" value="ECO:0007669"/>
    <property type="project" value="UniProtKB-SubCell"/>
</dbReference>
<feature type="compositionally biased region" description="Basic and acidic residues" evidence="6">
    <location>
        <begin position="122"/>
        <end position="134"/>
    </location>
</feature>
<dbReference type="CDD" id="cd12148">
    <property type="entry name" value="fungal_TF_MHR"/>
    <property type="match status" value="1"/>
</dbReference>
<dbReference type="PANTHER" id="PTHR47338:SF5">
    <property type="entry name" value="ZN(II)2CYS6 TRANSCRIPTION FACTOR (EUROFUNG)"/>
    <property type="match status" value="1"/>
</dbReference>
<dbReference type="PROSITE" id="PS50048">
    <property type="entry name" value="ZN2_CY6_FUNGAL_2"/>
    <property type="match status" value="1"/>
</dbReference>
<dbReference type="Proteomes" id="UP000664169">
    <property type="component" value="Unassembled WGS sequence"/>
</dbReference>
<comment type="caution">
    <text evidence="8">The sequence shown here is derived from an EMBL/GenBank/DDBJ whole genome shotgun (WGS) entry which is preliminary data.</text>
</comment>
<feature type="region of interest" description="Disordered" evidence="6">
    <location>
        <begin position="818"/>
        <end position="846"/>
    </location>
</feature>
<dbReference type="EMBL" id="CAJPDQ010000001">
    <property type="protein sequence ID" value="CAF9903439.1"/>
    <property type="molecule type" value="Genomic_DNA"/>
</dbReference>
<dbReference type="CDD" id="cd00067">
    <property type="entry name" value="GAL4"/>
    <property type="match status" value="1"/>
</dbReference>
<dbReference type="PANTHER" id="PTHR47338">
    <property type="entry name" value="ZN(II)2CYS6 TRANSCRIPTION FACTOR (EUROFUNG)-RELATED"/>
    <property type="match status" value="1"/>
</dbReference>
<keyword evidence="5" id="KW-0539">Nucleus</keyword>
<dbReference type="GO" id="GO:0006351">
    <property type="term" value="P:DNA-templated transcription"/>
    <property type="evidence" value="ECO:0007669"/>
    <property type="project" value="InterPro"/>
</dbReference>
<keyword evidence="9" id="KW-1185">Reference proteome</keyword>
<evidence type="ECO:0000256" key="5">
    <source>
        <dbReference type="ARBA" id="ARBA00023242"/>
    </source>
</evidence>
<dbReference type="InterPro" id="IPR050815">
    <property type="entry name" value="TF_fung"/>
</dbReference>
<dbReference type="AlphaFoldDB" id="A0A8H3EBH7"/>
<accession>A0A8H3EBH7</accession>
<dbReference type="InterPro" id="IPR001138">
    <property type="entry name" value="Zn2Cys6_DnaBD"/>
</dbReference>
<keyword evidence="4" id="KW-0804">Transcription</keyword>
<comment type="subcellular location">
    <subcellularLocation>
        <location evidence="1">Nucleus</location>
    </subcellularLocation>
</comment>
<keyword evidence="2" id="KW-0479">Metal-binding</keyword>
<dbReference type="InterPro" id="IPR036864">
    <property type="entry name" value="Zn2-C6_fun-type_DNA-bd_sf"/>
</dbReference>
<dbReference type="GO" id="GO:0003677">
    <property type="term" value="F:DNA binding"/>
    <property type="evidence" value="ECO:0007669"/>
    <property type="project" value="InterPro"/>
</dbReference>
<dbReference type="SMART" id="SM00906">
    <property type="entry name" value="Fungal_trans"/>
    <property type="match status" value="1"/>
</dbReference>
<feature type="compositionally biased region" description="Polar residues" evidence="6">
    <location>
        <begin position="723"/>
        <end position="742"/>
    </location>
</feature>
<dbReference type="GO" id="GO:0000981">
    <property type="term" value="F:DNA-binding transcription factor activity, RNA polymerase II-specific"/>
    <property type="evidence" value="ECO:0007669"/>
    <property type="project" value="InterPro"/>
</dbReference>
<dbReference type="PROSITE" id="PS00463">
    <property type="entry name" value="ZN2_CY6_FUNGAL_1"/>
    <property type="match status" value="1"/>
</dbReference>
<feature type="region of interest" description="Disordered" evidence="6">
    <location>
        <begin position="723"/>
        <end position="747"/>
    </location>
</feature>
<organism evidence="8 9">
    <name type="scientific">Gomphillus americanus</name>
    <dbReference type="NCBI Taxonomy" id="1940652"/>
    <lineage>
        <taxon>Eukaryota</taxon>
        <taxon>Fungi</taxon>
        <taxon>Dikarya</taxon>
        <taxon>Ascomycota</taxon>
        <taxon>Pezizomycotina</taxon>
        <taxon>Lecanoromycetes</taxon>
        <taxon>OSLEUM clade</taxon>
        <taxon>Ostropomycetidae</taxon>
        <taxon>Ostropales</taxon>
        <taxon>Graphidaceae</taxon>
        <taxon>Gomphilloideae</taxon>
        <taxon>Gomphillus</taxon>
    </lineage>
</organism>
<keyword evidence="3" id="KW-0805">Transcription regulation</keyword>